<feature type="transmembrane region" description="Helical" evidence="1">
    <location>
        <begin position="82"/>
        <end position="103"/>
    </location>
</feature>
<gene>
    <name evidence="2" type="ORF">UW37_C0007G0014</name>
</gene>
<evidence type="ECO:0000256" key="1">
    <source>
        <dbReference type="SAM" id="Phobius"/>
    </source>
</evidence>
<evidence type="ECO:0000313" key="2">
    <source>
        <dbReference type="EMBL" id="KKT47448.1"/>
    </source>
</evidence>
<dbReference type="AlphaFoldDB" id="A0A0G1HLG8"/>
<keyword evidence="1" id="KW-1133">Transmembrane helix</keyword>
<comment type="caution">
    <text evidence="2">The sequence shown here is derived from an EMBL/GenBank/DDBJ whole genome shotgun (WGS) entry which is preliminary data.</text>
</comment>
<protein>
    <submittedName>
        <fullName evidence="2">Uncharacterized protein</fullName>
    </submittedName>
</protein>
<organism evidence="2 3">
    <name type="scientific">Candidatus Gottesmanbacteria bacterium GW2011_GWA2_44_17</name>
    <dbReference type="NCBI Taxonomy" id="1618444"/>
    <lineage>
        <taxon>Bacteria</taxon>
        <taxon>Candidatus Gottesmaniibacteriota</taxon>
    </lineage>
</organism>
<dbReference type="PATRIC" id="fig|1618444.3.peg.179"/>
<evidence type="ECO:0000313" key="3">
    <source>
        <dbReference type="Proteomes" id="UP000034063"/>
    </source>
</evidence>
<accession>A0A0G1HLG8</accession>
<feature type="transmembrane region" description="Helical" evidence="1">
    <location>
        <begin position="39"/>
        <end position="61"/>
    </location>
</feature>
<dbReference type="Proteomes" id="UP000034063">
    <property type="component" value="Unassembled WGS sequence"/>
</dbReference>
<reference evidence="2 3" key="1">
    <citation type="journal article" date="2015" name="Nature">
        <title>rRNA introns, odd ribosomes, and small enigmatic genomes across a large radiation of phyla.</title>
        <authorList>
            <person name="Brown C.T."/>
            <person name="Hug L.A."/>
            <person name="Thomas B.C."/>
            <person name="Sharon I."/>
            <person name="Castelle C.J."/>
            <person name="Singh A."/>
            <person name="Wilkins M.J."/>
            <person name="Williams K.H."/>
            <person name="Banfield J.F."/>
        </authorList>
    </citation>
    <scope>NUCLEOTIDE SEQUENCE [LARGE SCALE GENOMIC DNA]</scope>
</reference>
<proteinExistence type="predicted"/>
<keyword evidence="1" id="KW-0472">Membrane</keyword>
<keyword evidence="1" id="KW-0812">Transmembrane</keyword>
<name>A0A0G1HLG8_9BACT</name>
<sequence>MKLLAAATATNPIGTKITPPTGGYGGAEGGIVLLLTNVLRLAFAAAGIFAFINFIIAGYQYMTAGGDSKALGAAWARIWQTLVGLLIIVLSFAIASLIGYLMFGDANFILNPKVYGPGQ</sequence>
<dbReference type="EMBL" id="LCIB01000007">
    <property type="protein sequence ID" value="KKT47448.1"/>
    <property type="molecule type" value="Genomic_DNA"/>
</dbReference>